<dbReference type="NCBIfam" id="TIGR04094">
    <property type="entry name" value="adjacent_YSIRK"/>
    <property type="match status" value="1"/>
</dbReference>
<dbReference type="SUPFAM" id="SSF46689">
    <property type="entry name" value="Homeodomain-like"/>
    <property type="match status" value="1"/>
</dbReference>
<dbReference type="InterPro" id="IPR018060">
    <property type="entry name" value="HTH_AraC"/>
</dbReference>
<keyword evidence="2" id="KW-0238">DNA-binding</keyword>
<dbReference type="InterPro" id="IPR024022">
    <property type="entry name" value="Tscrpt_reg_HTH_surface_antigen"/>
</dbReference>
<dbReference type="Proteomes" id="UP000005396">
    <property type="component" value="Unassembled WGS sequence"/>
</dbReference>
<keyword evidence="3" id="KW-0804">Transcription</keyword>
<evidence type="ECO:0000256" key="3">
    <source>
        <dbReference type="ARBA" id="ARBA00023163"/>
    </source>
</evidence>
<evidence type="ECO:0000256" key="1">
    <source>
        <dbReference type="ARBA" id="ARBA00023015"/>
    </source>
</evidence>
<protein>
    <recommendedName>
        <fullName evidence="4">HTH araC/xylS-type domain-containing protein</fullName>
    </recommendedName>
</protein>
<dbReference type="Gene3D" id="1.10.10.60">
    <property type="entry name" value="Homeodomain-like"/>
    <property type="match status" value="2"/>
</dbReference>
<dbReference type="eggNOG" id="COG2207">
    <property type="taxonomic scope" value="Bacteria"/>
</dbReference>
<evidence type="ECO:0000313" key="6">
    <source>
        <dbReference type="Proteomes" id="UP000005396"/>
    </source>
</evidence>
<dbReference type="PaxDb" id="411902-CLOBOL_07197"/>
<dbReference type="GO" id="GO:0043565">
    <property type="term" value="F:sequence-specific DNA binding"/>
    <property type="evidence" value="ECO:0007669"/>
    <property type="project" value="InterPro"/>
</dbReference>
<comment type="caution">
    <text evidence="5">The sequence shown here is derived from an EMBL/GenBank/DDBJ whole genome shotgun (WGS) entry which is preliminary data.</text>
</comment>
<reference evidence="5 6" key="1">
    <citation type="submission" date="2007-08" db="EMBL/GenBank/DDBJ databases">
        <authorList>
            <person name="Fulton L."/>
            <person name="Clifton S."/>
            <person name="Fulton B."/>
            <person name="Xu J."/>
            <person name="Minx P."/>
            <person name="Pepin K.H."/>
            <person name="Johnson M."/>
            <person name="Thiruvilangam P."/>
            <person name="Bhonagiri V."/>
            <person name="Nash W.E."/>
            <person name="Mardis E.R."/>
            <person name="Wilson R.K."/>
        </authorList>
    </citation>
    <scope>NUCLEOTIDE SEQUENCE [LARGE SCALE GENOMIC DNA]</scope>
    <source>
        <strain evidence="6">ATCC BAA-613 / DSM 15670 / CCUG 46953 / JCM 12243 / WAL 16351</strain>
    </source>
</reference>
<gene>
    <name evidence="5" type="ORF">CLOBOL_07197</name>
</gene>
<organism evidence="5 6">
    <name type="scientific">Enterocloster bolteae (strain ATCC BAA-613 / DSM 15670 / CCUG 46953 / JCM 12243 / WAL 16351)</name>
    <name type="common">Clostridium bolteae</name>
    <dbReference type="NCBI Taxonomy" id="411902"/>
    <lineage>
        <taxon>Bacteria</taxon>
        <taxon>Bacillati</taxon>
        <taxon>Bacillota</taxon>
        <taxon>Clostridia</taxon>
        <taxon>Lachnospirales</taxon>
        <taxon>Lachnospiraceae</taxon>
        <taxon>Enterocloster</taxon>
    </lineage>
</organism>
<dbReference type="PROSITE" id="PS01124">
    <property type="entry name" value="HTH_ARAC_FAMILY_2"/>
    <property type="match status" value="1"/>
</dbReference>
<dbReference type="Pfam" id="PF12833">
    <property type="entry name" value="HTH_18"/>
    <property type="match status" value="1"/>
</dbReference>
<dbReference type="EMBL" id="ABCC02000075">
    <property type="protein sequence ID" value="EDP12635.1"/>
    <property type="molecule type" value="Genomic_DNA"/>
</dbReference>
<dbReference type="AlphaFoldDB" id="A8S5G3"/>
<keyword evidence="1" id="KW-0805">Transcription regulation</keyword>
<evidence type="ECO:0000313" key="5">
    <source>
        <dbReference type="EMBL" id="EDP12635.1"/>
    </source>
</evidence>
<dbReference type="HOGENOM" id="CLU_036605_2_0_9"/>
<evidence type="ECO:0000256" key="2">
    <source>
        <dbReference type="ARBA" id="ARBA00023125"/>
    </source>
</evidence>
<proteinExistence type="predicted"/>
<sequence>MLRFGNHLKTICRPLQTIHPFQTNDIHIREFFMKNKLLKLIKSIHVISHLPIYVFNQDFHLEHLFVADRVQVLPYDFTQYYGSDSSSTFLFSGILDEAFITYSHSDTILIIGPFTTSRLTDTVIQNRVYGYTQDPNLQVFLSQYLELLPYFSLGDVRDFLIHLNFLFSGSSECPYSDDLHLQVRKNKFLLTQEKLKEHDWRAFQPDYYTYRYEEQILALVQSGDTQQLRESLAELSNSVIPDNAQSPLRSEKNYTIIILEKLSSLAIQSGYDISDSYRLRNFYIRLIEEKEKLMDVLYVRDCAIIHFTELMHHFVNKDFSPLVKSVMQHIGLNLYTVLKVSDISKSFFVSEATLSSRFKKETGLSVMEYIHKRKVSEAKLLLRAGLSPSEVATTLCYYDYAHFSHTFKKITGVTPKAFQLHPKVLYPNFLPPHQQTLEDNETPLI</sequence>
<dbReference type="PANTHER" id="PTHR43280">
    <property type="entry name" value="ARAC-FAMILY TRANSCRIPTIONAL REGULATOR"/>
    <property type="match status" value="1"/>
</dbReference>
<evidence type="ECO:0000259" key="4">
    <source>
        <dbReference type="PROSITE" id="PS01124"/>
    </source>
</evidence>
<accession>A8S5G3</accession>
<reference evidence="5 6" key="2">
    <citation type="submission" date="2007-09" db="EMBL/GenBank/DDBJ databases">
        <title>Draft genome sequence of Clostridium bolteae (ATCC BAA-613).</title>
        <authorList>
            <person name="Sudarsanam P."/>
            <person name="Ley R."/>
            <person name="Guruge J."/>
            <person name="Turnbaugh P.J."/>
            <person name="Mahowald M."/>
            <person name="Liep D."/>
            <person name="Gordon J."/>
        </authorList>
    </citation>
    <scope>NUCLEOTIDE SEQUENCE [LARGE SCALE GENOMIC DNA]</scope>
    <source>
        <strain evidence="6">ATCC BAA-613 / DSM 15670 / CCUG 46953 / JCM 12243 / WAL 16351</strain>
    </source>
</reference>
<dbReference type="InterPro" id="IPR009057">
    <property type="entry name" value="Homeodomain-like_sf"/>
</dbReference>
<feature type="domain" description="HTH araC/xylS-type" evidence="4">
    <location>
        <begin position="324"/>
        <end position="421"/>
    </location>
</feature>
<dbReference type="PANTHER" id="PTHR43280:SF2">
    <property type="entry name" value="HTH-TYPE TRANSCRIPTIONAL REGULATOR EXSA"/>
    <property type="match status" value="1"/>
</dbReference>
<dbReference type="SMART" id="SM00342">
    <property type="entry name" value="HTH_ARAC"/>
    <property type="match status" value="1"/>
</dbReference>
<name>A8S5G3_ENTBW</name>
<dbReference type="GO" id="GO:0003700">
    <property type="term" value="F:DNA-binding transcription factor activity"/>
    <property type="evidence" value="ECO:0007669"/>
    <property type="project" value="InterPro"/>
</dbReference>